<dbReference type="OrthoDB" id="3007797at2759"/>
<sequence length="115" mass="12915">MAATLVAQITDQLASRLDITSSALDPIVGQAKASPKQPDIAYHPDETKWKARTARRLAEEPSLPQTPLPAGFPKKLESPLVWEAKDWTNASQWEYVLNQDQLKEIDEAVKHSLRR</sequence>
<evidence type="ECO:0000313" key="1">
    <source>
        <dbReference type="EMBL" id="PPQ71304.1"/>
    </source>
</evidence>
<keyword evidence="2" id="KW-1185">Reference proteome</keyword>
<dbReference type="STRING" id="231916.A0A409VYF5"/>
<gene>
    <name evidence="1" type="ORF">CVT26_011955</name>
</gene>
<organism evidence="1 2">
    <name type="scientific">Gymnopilus dilepis</name>
    <dbReference type="NCBI Taxonomy" id="231916"/>
    <lineage>
        <taxon>Eukaryota</taxon>
        <taxon>Fungi</taxon>
        <taxon>Dikarya</taxon>
        <taxon>Basidiomycota</taxon>
        <taxon>Agaricomycotina</taxon>
        <taxon>Agaricomycetes</taxon>
        <taxon>Agaricomycetidae</taxon>
        <taxon>Agaricales</taxon>
        <taxon>Agaricineae</taxon>
        <taxon>Hymenogastraceae</taxon>
        <taxon>Gymnopilus</taxon>
    </lineage>
</organism>
<protein>
    <submittedName>
        <fullName evidence="1">Uncharacterized protein</fullName>
    </submittedName>
</protein>
<dbReference type="InParanoid" id="A0A409VYF5"/>
<accession>A0A409VYF5</accession>
<dbReference type="Proteomes" id="UP000284706">
    <property type="component" value="Unassembled WGS sequence"/>
</dbReference>
<evidence type="ECO:0000313" key="2">
    <source>
        <dbReference type="Proteomes" id="UP000284706"/>
    </source>
</evidence>
<name>A0A409VYF5_9AGAR</name>
<comment type="caution">
    <text evidence="1">The sequence shown here is derived from an EMBL/GenBank/DDBJ whole genome shotgun (WGS) entry which is preliminary data.</text>
</comment>
<proteinExistence type="predicted"/>
<reference evidence="1 2" key="1">
    <citation type="journal article" date="2018" name="Evol. Lett.">
        <title>Horizontal gene cluster transfer increased hallucinogenic mushroom diversity.</title>
        <authorList>
            <person name="Reynolds H.T."/>
            <person name="Vijayakumar V."/>
            <person name="Gluck-Thaler E."/>
            <person name="Korotkin H.B."/>
            <person name="Matheny P.B."/>
            <person name="Slot J.C."/>
        </authorList>
    </citation>
    <scope>NUCLEOTIDE SEQUENCE [LARGE SCALE GENOMIC DNA]</scope>
    <source>
        <strain evidence="1 2">SRW20</strain>
    </source>
</reference>
<dbReference type="AlphaFoldDB" id="A0A409VYF5"/>
<dbReference type="EMBL" id="NHYE01005508">
    <property type="protein sequence ID" value="PPQ71304.1"/>
    <property type="molecule type" value="Genomic_DNA"/>
</dbReference>